<protein>
    <submittedName>
        <fullName evidence="6">Transcriptional regulator KdgR</fullName>
    </submittedName>
</protein>
<dbReference type="RefSeq" id="WP_085853450.1">
    <property type="nucleotide sequence ID" value="NZ_FOPF01000003.1"/>
</dbReference>
<dbReference type="SUPFAM" id="SSF46785">
    <property type="entry name" value="Winged helix' DNA-binding domain"/>
    <property type="match status" value="1"/>
</dbReference>
<dbReference type="InterPro" id="IPR029016">
    <property type="entry name" value="GAF-like_dom_sf"/>
</dbReference>
<dbReference type="Gene3D" id="1.10.10.10">
    <property type="entry name" value="Winged helix-like DNA-binding domain superfamily/Winged helix DNA-binding domain"/>
    <property type="match status" value="1"/>
</dbReference>
<dbReference type="PROSITE" id="PS51077">
    <property type="entry name" value="HTH_ICLR"/>
    <property type="match status" value="1"/>
</dbReference>
<keyword evidence="3" id="KW-0804">Transcription</keyword>
<keyword evidence="7" id="KW-1185">Reference proteome</keyword>
<dbReference type="GO" id="GO:0003677">
    <property type="term" value="F:DNA binding"/>
    <property type="evidence" value="ECO:0007669"/>
    <property type="project" value="UniProtKB-KW"/>
</dbReference>
<feature type="domain" description="HTH iclR-type" evidence="4">
    <location>
        <begin position="6"/>
        <end position="67"/>
    </location>
</feature>
<dbReference type="Pfam" id="PF01614">
    <property type="entry name" value="IclR_C"/>
    <property type="match status" value="1"/>
</dbReference>
<evidence type="ECO:0000313" key="6">
    <source>
        <dbReference type="EMBL" id="SLN34381.1"/>
    </source>
</evidence>
<evidence type="ECO:0000259" key="5">
    <source>
        <dbReference type="PROSITE" id="PS51078"/>
    </source>
</evidence>
<dbReference type="GO" id="GO:0003700">
    <property type="term" value="F:DNA-binding transcription factor activity"/>
    <property type="evidence" value="ECO:0007669"/>
    <property type="project" value="TreeGrafter"/>
</dbReference>
<sequence>MSTPLNGSVLKAFSILRLFSHERPEISAVTVSTELGMTHATAHRLLLTLEEAGAVVSYRRGYFSLGSVMQELGAVAEASNLMVARIRPVIAELALELNESVMVCRMGRKGPTCIAVAASNRPISVNVSVGTVLPMTNTAQGKLWLAFMEPAEREQWLEGRPRSDALDQVRAAGYARNRGENEPDIGALSVPVLNGRGEIVLTLSTFGMLSRFDDQMVERALPKLRATAEKIRI</sequence>
<dbReference type="Pfam" id="PF09339">
    <property type="entry name" value="HTH_IclR"/>
    <property type="match status" value="1"/>
</dbReference>
<dbReference type="GO" id="GO:0045892">
    <property type="term" value="P:negative regulation of DNA-templated transcription"/>
    <property type="evidence" value="ECO:0007669"/>
    <property type="project" value="TreeGrafter"/>
</dbReference>
<reference evidence="6 7" key="1">
    <citation type="submission" date="2017-03" db="EMBL/GenBank/DDBJ databases">
        <authorList>
            <person name="Afonso C.L."/>
            <person name="Miller P.J."/>
            <person name="Scott M.A."/>
            <person name="Spackman E."/>
            <person name="Goraichik I."/>
            <person name="Dimitrov K.M."/>
            <person name="Suarez D.L."/>
            <person name="Swayne D.E."/>
        </authorList>
    </citation>
    <scope>NUCLEOTIDE SEQUENCE [LARGE SCALE GENOMIC DNA]</scope>
    <source>
        <strain evidence="6 7">CECT 7066</strain>
    </source>
</reference>
<proteinExistence type="predicted"/>
<dbReference type="InterPro" id="IPR050707">
    <property type="entry name" value="HTH_MetabolicPath_Reg"/>
</dbReference>
<keyword evidence="1" id="KW-0805">Transcription regulation</keyword>
<dbReference type="PANTHER" id="PTHR30136:SF8">
    <property type="entry name" value="TRANSCRIPTIONAL REGULATORY PROTEIN"/>
    <property type="match status" value="1"/>
</dbReference>
<dbReference type="InterPro" id="IPR036388">
    <property type="entry name" value="WH-like_DNA-bd_sf"/>
</dbReference>
<evidence type="ECO:0000256" key="1">
    <source>
        <dbReference type="ARBA" id="ARBA00023015"/>
    </source>
</evidence>
<dbReference type="InterPro" id="IPR005471">
    <property type="entry name" value="Tscrpt_reg_IclR_N"/>
</dbReference>
<dbReference type="OrthoDB" id="6057486at2"/>
<evidence type="ECO:0000256" key="3">
    <source>
        <dbReference type="ARBA" id="ARBA00023163"/>
    </source>
</evidence>
<gene>
    <name evidence="6" type="primary">kdgR</name>
    <name evidence="6" type="ORF">PAM7066_01440</name>
</gene>
<organism evidence="6 7">
    <name type="scientific">Palleronia marisminoris</name>
    <dbReference type="NCBI Taxonomy" id="315423"/>
    <lineage>
        <taxon>Bacteria</taxon>
        <taxon>Pseudomonadati</taxon>
        <taxon>Pseudomonadota</taxon>
        <taxon>Alphaproteobacteria</taxon>
        <taxon>Rhodobacterales</taxon>
        <taxon>Roseobacteraceae</taxon>
        <taxon>Palleronia</taxon>
    </lineage>
</organism>
<feature type="domain" description="IclR-ED" evidence="5">
    <location>
        <begin position="68"/>
        <end position="233"/>
    </location>
</feature>
<dbReference type="PANTHER" id="PTHR30136">
    <property type="entry name" value="HELIX-TURN-HELIX TRANSCRIPTIONAL REGULATOR, ICLR FAMILY"/>
    <property type="match status" value="1"/>
</dbReference>
<dbReference type="PROSITE" id="PS51078">
    <property type="entry name" value="ICLR_ED"/>
    <property type="match status" value="1"/>
</dbReference>
<dbReference type="STRING" id="315423.SAMN04488020_103160"/>
<dbReference type="InterPro" id="IPR036390">
    <property type="entry name" value="WH_DNA-bd_sf"/>
</dbReference>
<dbReference type="SMART" id="SM00346">
    <property type="entry name" value="HTH_ICLR"/>
    <property type="match status" value="1"/>
</dbReference>
<evidence type="ECO:0000313" key="7">
    <source>
        <dbReference type="Proteomes" id="UP000193870"/>
    </source>
</evidence>
<evidence type="ECO:0000256" key="2">
    <source>
        <dbReference type="ARBA" id="ARBA00023125"/>
    </source>
</evidence>
<accession>A0A1Y5SCD4</accession>
<name>A0A1Y5SCD4_9RHOB</name>
<keyword evidence="2" id="KW-0238">DNA-binding</keyword>
<dbReference type="Proteomes" id="UP000193870">
    <property type="component" value="Unassembled WGS sequence"/>
</dbReference>
<dbReference type="InterPro" id="IPR014757">
    <property type="entry name" value="Tscrpt_reg_IclR_C"/>
</dbReference>
<evidence type="ECO:0000259" key="4">
    <source>
        <dbReference type="PROSITE" id="PS51077"/>
    </source>
</evidence>
<dbReference type="AlphaFoldDB" id="A0A1Y5SCD4"/>
<dbReference type="Gene3D" id="3.30.450.40">
    <property type="match status" value="1"/>
</dbReference>
<dbReference type="SUPFAM" id="SSF55781">
    <property type="entry name" value="GAF domain-like"/>
    <property type="match status" value="1"/>
</dbReference>
<dbReference type="EMBL" id="FWFV01000003">
    <property type="protein sequence ID" value="SLN34381.1"/>
    <property type="molecule type" value="Genomic_DNA"/>
</dbReference>